<dbReference type="InParanoid" id="D7G292"/>
<feature type="repeat" description="ANK" evidence="3">
    <location>
        <begin position="243"/>
        <end position="275"/>
    </location>
</feature>
<feature type="repeat" description="ANK" evidence="3">
    <location>
        <begin position="276"/>
        <end position="308"/>
    </location>
</feature>
<dbReference type="InterPro" id="IPR002110">
    <property type="entry name" value="Ankyrin_rpt"/>
</dbReference>
<feature type="repeat" description="ANK" evidence="3">
    <location>
        <begin position="141"/>
        <end position="167"/>
    </location>
</feature>
<dbReference type="EMBL" id="FN649744">
    <property type="protein sequence ID" value="CBJ48769.1"/>
    <property type="molecule type" value="Genomic_DNA"/>
</dbReference>
<feature type="repeat" description="ANK" evidence="3">
    <location>
        <begin position="72"/>
        <end position="104"/>
    </location>
</feature>
<gene>
    <name evidence="4" type="ORF">Esi_0047_0069</name>
</gene>
<keyword evidence="1" id="KW-0677">Repeat</keyword>
<dbReference type="SMART" id="SM00248">
    <property type="entry name" value="ANK"/>
    <property type="match status" value="7"/>
</dbReference>
<evidence type="ECO:0000313" key="4">
    <source>
        <dbReference type="EMBL" id="CBJ48769.1"/>
    </source>
</evidence>
<dbReference type="PANTHER" id="PTHR24198:SF165">
    <property type="entry name" value="ANKYRIN REPEAT-CONTAINING PROTEIN-RELATED"/>
    <property type="match status" value="1"/>
</dbReference>
<sequence length="438" mass="46618">MSTLRQRLCILLANAVARILRSISERIGPDIPGSAAETGIRQNPRLATGNRDLVDKLLGAGANGGAGWRGCDGKTLLHAAAEGGNVPVIARLRRAGAGGDMKAKTLDTGHTPLDLAVVGGKAAAAEALIMAGADVNVLDSKNDGPLHLAIKGGHVRIAKDLLLSGVNPVQARSSGNFPIHLAAWHGLDEVVLALVEKGIDLNCLNYKRGTPLHVAKIRSAPEQRAAIRALFEAGADIEGPGIRGRTPLRHAARSGSYAAILTLLQLGANVNSKDDVGKNPLHCACFFCHHDAADLLLRWGADETAVNLEGETVVSMVIRRIAEALETRCPPLERVSKLLARAPQDRAWRRRGFLVLCRAHRDRVRLAVEIPVAAAEATEGPQQRPRCCARTGRWRSGWRWMGHMEAVVEQARVGVAYAPGLELCGKAPSVGSMVCRPG</sequence>
<dbReference type="STRING" id="2880.D7G292"/>
<dbReference type="InterPro" id="IPR036770">
    <property type="entry name" value="Ankyrin_rpt-contain_sf"/>
</dbReference>
<name>D7G292_ECTSI</name>
<protein>
    <submittedName>
        <fullName evidence="4">Ankyrin repeat domain protein</fullName>
    </submittedName>
</protein>
<dbReference type="PANTHER" id="PTHR24198">
    <property type="entry name" value="ANKYRIN REPEAT AND PROTEIN KINASE DOMAIN-CONTAINING PROTEIN"/>
    <property type="match status" value="1"/>
</dbReference>
<dbReference type="PROSITE" id="PS50297">
    <property type="entry name" value="ANK_REP_REGION"/>
    <property type="match status" value="5"/>
</dbReference>
<feature type="repeat" description="ANK" evidence="3">
    <location>
        <begin position="174"/>
        <end position="206"/>
    </location>
</feature>
<accession>D7G292</accession>
<reference evidence="4 5" key="1">
    <citation type="journal article" date="2010" name="Nature">
        <title>The Ectocarpus genome and the independent evolution of multicellularity in brown algae.</title>
        <authorList>
            <person name="Cock J.M."/>
            <person name="Sterck L."/>
            <person name="Rouze P."/>
            <person name="Scornet D."/>
            <person name="Allen A.E."/>
            <person name="Amoutzias G."/>
            <person name="Anthouard V."/>
            <person name="Artiguenave F."/>
            <person name="Aury J.M."/>
            <person name="Badger J.H."/>
            <person name="Beszteri B."/>
            <person name="Billiau K."/>
            <person name="Bonnet E."/>
            <person name="Bothwell J.H."/>
            <person name="Bowler C."/>
            <person name="Boyen C."/>
            <person name="Brownlee C."/>
            <person name="Carrano C.J."/>
            <person name="Charrier B."/>
            <person name="Cho G.Y."/>
            <person name="Coelho S.M."/>
            <person name="Collen J."/>
            <person name="Corre E."/>
            <person name="Da Silva C."/>
            <person name="Delage L."/>
            <person name="Delaroque N."/>
            <person name="Dittami S.M."/>
            <person name="Doulbeau S."/>
            <person name="Elias M."/>
            <person name="Farnham G."/>
            <person name="Gachon C.M."/>
            <person name="Gschloessl B."/>
            <person name="Heesch S."/>
            <person name="Jabbari K."/>
            <person name="Jubin C."/>
            <person name="Kawai H."/>
            <person name="Kimura K."/>
            <person name="Kloareg B."/>
            <person name="Kupper F.C."/>
            <person name="Lang D."/>
            <person name="Le Bail A."/>
            <person name="Leblanc C."/>
            <person name="Lerouge P."/>
            <person name="Lohr M."/>
            <person name="Lopez P.J."/>
            <person name="Martens C."/>
            <person name="Maumus F."/>
            <person name="Michel G."/>
            <person name="Miranda-Saavedra D."/>
            <person name="Morales J."/>
            <person name="Moreau H."/>
            <person name="Motomura T."/>
            <person name="Nagasato C."/>
            <person name="Napoli C.A."/>
            <person name="Nelson D.R."/>
            <person name="Nyvall-Collen P."/>
            <person name="Peters A.F."/>
            <person name="Pommier C."/>
            <person name="Potin P."/>
            <person name="Poulain J."/>
            <person name="Quesneville H."/>
            <person name="Read B."/>
            <person name="Rensing S.A."/>
            <person name="Ritter A."/>
            <person name="Rousvoal S."/>
            <person name="Samanta M."/>
            <person name="Samson G."/>
            <person name="Schroeder D.C."/>
            <person name="Segurens B."/>
            <person name="Strittmatter M."/>
            <person name="Tonon T."/>
            <person name="Tregear J.W."/>
            <person name="Valentin K."/>
            <person name="von Dassow P."/>
            <person name="Yamagishi T."/>
            <person name="Van de Peer Y."/>
            <person name="Wincker P."/>
        </authorList>
    </citation>
    <scope>NUCLEOTIDE SEQUENCE [LARGE SCALE GENOMIC DNA]</scope>
    <source>
        <strain evidence="5">Ec32 / CCAP1310/4</strain>
    </source>
</reference>
<dbReference type="Pfam" id="PF12796">
    <property type="entry name" value="Ank_2"/>
    <property type="match status" value="2"/>
</dbReference>
<keyword evidence="2 3" id="KW-0040">ANK repeat</keyword>
<evidence type="ECO:0000313" key="5">
    <source>
        <dbReference type="Proteomes" id="UP000002630"/>
    </source>
</evidence>
<evidence type="ECO:0000256" key="1">
    <source>
        <dbReference type="ARBA" id="ARBA00022737"/>
    </source>
</evidence>
<dbReference type="EMBL" id="FN648674">
    <property type="protein sequence ID" value="CBJ48769.1"/>
    <property type="molecule type" value="Genomic_DNA"/>
</dbReference>
<organism evidence="4 5">
    <name type="scientific">Ectocarpus siliculosus</name>
    <name type="common">Brown alga</name>
    <name type="synonym">Conferva siliculosa</name>
    <dbReference type="NCBI Taxonomy" id="2880"/>
    <lineage>
        <taxon>Eukaryota</taxon>
        <taxon>Sar</taxon>
        <taxon>Stramenopiles</taxon>
        <taxon>Ochrophyta</taxon>
        <taxon>PX clade</taxon>
        <taxon>Phaeophyceae</taxon>
        <taxon>Ectocarpales</taxon>
        <taxon>Ectocarpaceae</taxon>
        <taxon>Ectocarpus</taxon>
    </lineage>
</organism>
<dbReference type="eggNOG" id="KOG4177">
    <property type="taxonomic scope" value="Eukaryota"/>
</dbReference>
<feature type="repeat" description="ANK" evidence="3">
    <location>
        <begin position="108"/>
        <end position="140"/>
    </location>
</feature>
<dbReference type="AlphaFoldDB" id="D7G292"/>
<dbReference type="SUPFAM" id="SSF48403">
    <property type="entry name" value="Ankyrin repeat"/>
    <property type="match status" value="1"/>
</dbReference>
<dbReference type="Proteomes" id="UP000002630">
    <property type="component" value="Linkage Group LG19"/>
</dbReference>
<dbReference type="PROSITE" id="PS50088">
    <property type="entry name" value="ANK_REPEAT"/>
    <property type="match status" value="6"/>
</dbReference>
<dbReference type="OrthoDB" id="539213at2759"/>
<dbReference type="PRINTS" id="PR01415">
    <property type="entry name" value="ANKYRIN"/>
</dbReference>
<evidence type="ECO:0000256" key="3">
    <source>
        <dbReference type="PROSITE-ProRule" id="PRU00023"/>
    </source>
</evidence>
<proteinExistence type="predicted"/>
<keyword evidence="5" id="KW-1185">Reference proteome</keyword>
<dbReference type="Gene3D" id="1.25.40.20">
    <property type="entry name" value="Ankyrin repeat-containing domain"/>
    <property type="match status" value="3"/>
</dbReference>
<evidence type="ECO:0000256" key="2">
    <source>
        <dbReference type="ARBA" id="ARBA00023043"/>
    </source>
</evidence>